<keyword evidence="6" id="KW-1185">Reference proteome</keyword>
<dbReference type="SUPFAM" id="SSF49464">
    <property type="entry name" value="Carboxypeptidase regulatory domain-like"/>
    <property type="match status" value="1"/>
</dbReference>
<evidence type="ECO:0000313" key="6">
    <source>
        <dbReference type="Proteomes" id="UP001430919"/>
    </source>
</evidence>
<evidence type="ECO:0000256" key="3">
    <source>
        <dbReference type="ARBA" id="ARBA00023237"/>
    </source>
</evidence>
<accession>A0ABS8MW14</accession>
<protein>
    <submittedName>
        <fullName evidence="5">TonB-dependent receptor</fullName>
    </submittedName>
</protein>
<keyword evidence="3" id="KW-0998">Cell outer membrane</keyword>
<comment type="caution">
    <text evidence="5">The sequence shown here is derived from an EMBL/GenBank/DDBJ whole genome shotgun (WGS) entry which is preliminary data.</text>
</comment>
<gene>
    <name evidence="5" type="ORF">LNQ49_11830</name>
</gene>
<dbReference type="RefSeq" id="WP_229989056.1">
    <property type="nucleotide sequence ID" value="NZ_JAJJMO010000001.1"/>
</dbReference>
<dbReference type="InterPro" id="IPR036942">
    <property type="entry name" value="Beta-barrel_TonB_sf"/>
</dbReference>
<evidence type="ECO:0000256" key="1">
    <source>
        <dbReference type="ARBA" id="ARBA00004442"/>
    </source>
</evidence>
<keyword evidence="5" id="KW-0675">Receptor</keyword>
<keyword evidence="4" id="KW-0732">Signal</keyword>
<feature type="chain" id="PRO_5046583683" evidence="4">
    <location>
        <begin position="22"/>
        <end position="946"/>
    </location>
</feature>
<keyword evidence="2" id="KW-0472">Membrane</keyword>
<name>A0ABS8MW14_9FLAO</name>
<proteinExistence type="predicted"/>
<dbReference type="Proteomes" id="UP001430919">
    <property type="component" value="Unassembled WGS sequence"/>
</dbReference>
<dbReference type="InterPro" id="IPR008969">
    <property type="entry name" value="CarboxyPept-like_regulatory"/>
</dbReference>
<dbReference type="Pfam" id="PF13715">
    <property type="entry name" value="CarbopepD_reg_2"/>
    <property type="match status" value="1"/>
</dbReference>
<evidence type="ECO:0000313" key="5">
    <source>
        <dbReference type="EMBL" id="MCC9072272.1"/>
    </source>
</evidence>
<reference evidence="5" key="1">
    <citation type="submission" date="2021-11" db="EMBL/GenBank/DDBJ databases">
        <title>Description of novel Flavobacterium species.</title>
        <authorList>
            <person name="Saticioglu I.B."/>
            <person name="Ay H."/>
            <person name="Altun S."/>
            <person name="Duman M."/>
        </authorList>
    </citation>
    <scope>NUCLEOTIDE SEQUENCE</scope>
    <source>
        <strain evidence="5">F-65</strain>
    </source>
</reference>
<comment type="subcellular location">
    <subcellularLocation>
        <location evidence="1">Cell outer membrane</location>
    </subcellularLocation>
</comment>
<dbReference type="SUPFAM" id="SSF56935">
    <property type="entry name" value="Porins"/>
    <property type="match status" value="1"/>
</dbReference>
<feature type="signal peptide" evidence="4">
    <location>
        <begin position="1"/>
        <end position="21"/>
    </location>
</feature>
<dbReference type="EMBL" id="JAJJMO010000001">
    <property type="protein sequence ID" value="MCC9072272.1"/>
    <property type="molecule type" value="Genomic_DNA"/>
</dbReference>
<evidence type="ECO:0000256" key="4">
    <source>
        <dbReference type="SAM" id="SignalP"/>
    </source>
</evidence>
<dbReference type="Gene3D" id="2.40.170.20">
    <property type="entry name" value="TonB-dependent receptor, beta-barrel domain"/>
    <property type="match status" value="1"/>
</dbReference>
<evidence type="ECO:0000256" key="2">
    <source>
        <dbReference type="ARBA" id="ARBA00023136"/>
    </source>
</evidence>
<sequence>MFIKKCLVIILFISQSGIAFSQEETGFQGRVIDSKTQKALQYVVVSIQNSAIMQLTERDGAFKLVLQSEGNQLLLLHSQGYKDLLFPVKAVSGEMMDLGVLVLEEDNQIGSELILIALSESDLTDDNSSSETTSGLLQSSRDAFIQASAFNWGQARFRMRGLDSEHAKMTINGITMNKMYDGRPQWSNWGGLNDATRNQEFSVGIATSDYSFGGVLGTQQINTRASIYRPSSRITFSGSNTNYSLRAMATYATGLMPSGWAFVVSAGKRWANEGFFEGTNYDADSFFMSIEKKLSSQHSLNFTGFYTPNSRGKNSPNTDEVTQLTNERYNSYWGWQNGKKRNARIKKVEEPVLMLNHFFRIDDKTTLNSSIAYQFGKVSNGNIDYQNVSSPDPTHYRKLPSYYSSVYAKDQGEYSGDFTPDYENANKNKELFVTNSQINWNELYRANQILVTDSDGIATSYAPVKSHYVLYEDRTDDKTIFFNSNINSLLTENIFFNGGIAFRNLKSHNFRSLTDLLGGLYFEDIDLFYKGDQSQSDLKNPNRRVGVRDSYRYNYNYLANTIDVFTQFKFIYRKVDFYLAQAFSSSTYQRDGLYQNGIYTTNSFGKSEKVNFENFAFKGGLTYKISGKQWLFFNGAYLTQAPSIRNTFPNARVNNVVNGIESVNISCVEGNYVFHSPKLKTRLTGYYSLMKNVTQTSFFYAEGIFDVGAGNDNANAFVSQTLKHLSKKNIGAELSFEYQILPSFKGVFSAAYGQYTYDNNPNVSITNDAKASLANSNPIFDFGKAALKNYKQPGMPQQAYSLGFEYRNSKYWWLGTNINYLSNSYIDVSPISRTAQFYVNPKSSFPYPEASQERAKVLLKQEKFDPISLLNITGGKSWRIRRKYVSFFVSINNVLDAIYKTGGFEQARNANFRRLNQQESSRTPSFGPKYFYGYGRTYFGNLAINL</sequence>
<organism evidence="5 6">
    <name type="scientific">Flavobacterium pisciphilum</name>
    <dbReference type="NCBI Taxonomy" id="2893755"/>
    <lineage>
        <taxon>Bacteria</taxon>
        <taxon>Pseudomonadati</taxon>
        <taxon>Bacteroidota</taxon>
        <taxon>Flavobacteriia</taxon>
        <taxon>Flavobacteriales</taxon>
        <taxon>Flavobacteriaceae</taxon>
        <taxon>Flavobacterium</taxon>
    </lineage>
</organism>